<keyword evidence="2" id="KW-1185">Reference proteome</keyword>
<dbReference type="Proteomes" id="UP000076925">
    <property type="component" value="Unassembled WGS sequence"/>
</dbReference>
<dbReference type="RefSeq" id="WP_017748038.1">
    <property type="nucleotide sequence ID" value="NZ_KQ976354.1"/>
</dbReference>
<name>A0A139X0F8_9CYAN</name>
<sequence>MARKKVVQTTEYLDEISIRKGAKVTLINACSSQVDHRNGTLLGKRIAERFFTFDGEVWQADKNAAIVIKNRASDFQITRFMKKEQVHKILLERTASFLADHGHSLESAVSMGWLDEKHIKQGKPLRRRR</sequence>
<comment type="caution">
    <text evidence="1">The sequence shown here is derived from an EMBL/GenBank/DDBJ whole genome shotgun (WGS) entry which is preliminary data.</text>
</comment>
<dbReference type="AlphaFoldDB" id="A0A139X0F8"/>
<gene>
    <name evidence="1" type="ORF">WA1_38260</name>
</gene>
<reference evidence="1 2" key="1">
    <citation type="journal article" date="2013" name="Genome Biol. Evol.">
        <title>Genomes of Stigonematalean cyanobacteria (subsection V) and the evolution of oxygenic photosynthesis from prokaryotes to plastids.</title>
        <authorList>
            <person name="Dagan T."/>
            <person name="Roettger M."/>
            <person name="Stucken K."/>
            <person name="Landan G."/>
            <person name="Koch R."/>
            <person name="Major P."/>
            <person name="Gould S.B."/>
            <person name="Goremykin V.V."/>
            <person name="Rippka R."/>
            <person name="Tandeau de Marsac N."/>
            <person name="Gugger M."/>
            <person name="Lockhart P.J."/>
            <person name="Allen J.F."/>
            <person name="Brune I."/>
            <person name="Maus I."/>
            <person name="Puhler A."/>
            <person name="Martin W.F."/>
        </authorList>
    </citation>
    <scope>NUCLEOTIDE SEQUENCE [LARGE SCALE GENOMIC DNA]</scope>
    <source>
        <strain evidence="1 2">PCC 7110</strain>
    </source>
</reference>
<proteinExistence type="predicted"/>
<protein>
    <submittedName>
        <fullName evidence="1">Uncharacterized protein</fullName>
    </submittedName>
</protein>
<accession>A0A139X0F8</accession>
<dbReference type="EMBL" id="ANNX02000042">
    <property type="protein sequence ID" value="KYC38191.1"/>
    <property type="molecule type" value="Genomic_DNA"/>
</dbReference>
<evidence type="ECO:0000313" key="2">
    <source>
        <dbReference type="Proteomes" id="UP000076925"/>
    </source>
</evidence>
<dbReference type="OrthoDB" id="501880at2"/>
<evidence type="ECO:0000313" key="1">
    <source>
        <dbReference type="EMBL" id="KYC38191.1"/>
    </source>
</evidence>
<organism evidence="1 2">
    <name type="scientific">Scytonema hofmannii PCC 7110</name>
    <dbReference type="NCBI Taxonomy" id="128403"/>
    <lineage>
        <taxon>Bacteria</taxon>
        <taxon>Bacillati</taxon>
        <taxon>Cyanobacteriota</taxon>
        <taxon>Cyanophyceae</taxon>
        <taxon>Nostocales</taxon>
        <taxon>Scytonemataceae</taxon>
        <taxon>Scytonema</taxon>
    </lineage>
</organism>